<dbReference type="EMBL" id="JASCZI010272273">
    <property type="protein sequence ID" value="MED6221399.1"/>
    <property type="molecule type" value="Genomic_DNA"/>
</dbReference>
<dbReference type="InterPro" id="IPR002156">
    <property type="entry name" value="RNaseH_domain"/>
</dbReference>
<name>A0ABU6ZHE5_9FABA</name>
<accession>A0ABU6ZHE5</accession>
<reference evidence="2 3" key="1">
    <citation type="journal article" date="2023" name="Plants (Basel)">
        <title>Bridging the Gap: Combining Genomics and Transcriptomics Approaches to Understand Stylosanthes scabra, an Orphan Legume from the Brazilian Caatinga.</title>
        <authorList>
            <person name="Ferreira-Neto J.R.C."/>
            <person name="da Silva M.D."/>
            <person name="Binneck E."/>
            <person name="de Melo N.F."/>
            <person name="da Silva R.H."/>
            <person name="de Melo A.L.T.M."/>
            <person name="Pandolfi V."/>
            <person name="Bustamante F.O."/>
            <person name="Brasileiro-Vidal A.C."/>
            <person name="Benko-Iseppon A.M."/>
        </authorList>
    </citation>
    <scope>NUCLEOTIDE SEQUENCE [LARGE SCALE GENOMIC DNA]</scope>
    <source>
        <tissue evidence="2">Leaves</tissue>
    </source>
</reference>
<protein>
    <recommendedName>
        <fullName evidence="1">RNase H type-1 domain-containing protein</fullName>
    </recommendedName>
</protein>
<feature type="non-terminal residue" evidence="2">
    <location>
        <position position="73"/>
    </location>
</feature>
<dbReference type="PANTHER" id="PTHR34023:SF4">
    <property type="entry name" value="RNASE H TYPE-1 DOMAIN-CONTAINING PROTEIN"/>
    <property type="match status" value="1"/>
</dbReference>
<evidence type="ECO:0000259" key="1">
    <source>
        <dbReference type="Pfam" id="PF13456"/>
    </source>
</evidence>
<dbReference type="PANTHER" id="PTHR34023">
    <property type="entry name" value="RNASE H DOMAIN-CONTAINING PROTEIN"/>
    <property type="match status" value="1"/>
</dbReference>
<keyword evidence="3" id="KW-1185">Reference proteome</keyword>
<feature type="domain" description="RNase H type-1" evidence="1">
    <location>
        <begin position="2"/>
        <end position="69"/>
    </location>
</feature>
<evidence type="ECO:0000313" key="3">
    <source>
        <dbReference type="Proteomes" id="UP001341840"/>
    </source>
</evidence>
<gene>
    <name evidence="2" type="ORF">PIB30_054301</name>
</gene>
<organism evidence="2 3">
    <name type="scientific">Stylosanthes scabra</name>
    <dbReference type="NCBI Taxonomy" id="79078"/>
    <lineage>
        <taxon>Eukaryota</taxon>
        <taxon>Viridiplantae</taxon>
        <taxon>Streptophyta</taxon>
        <taxon>Embryophyta</taxon>
        <taxon>Tracheophyta</taxon>
        <taxon>Spermatophyta</taxon>
        <taxon>Magnoliopsida</taxon>
        <taxon>eudicotyledons</taxon>
        <taxon>Gunneridae</taxon>
        <taxon>Pentapetalae</taxon>
        <taxon>rosids</taxon>
        <taxon>fabids</taxon>
        <taxon>Fabales</taxon>
        <taxon>Fabaceae</taxon>
        <taxon>Papilionoideae</taxon>
        <taxon>50 kb inversion clade</taxon>
        <taxon>dalbergioids sensu lato</taxon>
        <taxon>Dalbergieae</taxon>
        <taxon>Pterocarpus clade</taxon>
        <taxon>Stylosanthes</taxon>
    </lineage>
</organism>
<dbReference type="Proteomes" id="UP001341840">
    <property type="component" value="Unassembled WGS sequence"/>
</dbReference>
<dbReference type="Pfam" id="PF13456">
    <property type="entry name" value="RVT_3"/>
    <property type="match status" value="1"/>
</dbReference>
<comment type="caution">
    <text evidence="2">The sequence shown here is derived from an EMBL/GenBank/DDBJ whole genome shotgun (WGS) entry which is preliminary data.</text>
</comment>
<evidence type="ECO:0000313" key="2">
    <source>
        <dbReference type="EMBL" id="MED6221399.1"/>
    </source>
</evidence>
<proteinExistence type="predicted"/>
<sequence length="73" mass="8096">MAWEFGHRSVICKTDCLDAYNLVFSNSIAGVHHDLVSKIHDLRNRSWNLSFVLIDRLANGVADYLAKHAAAAG</sequence>